<dbReference type="InterPro" id="IPR029455">
    <property type="entry name" value="GHL15"/>
</dbReference>
<evidence type="ECO:0000313" key="3">
    <source>
        <dbReference type="Proteomes" id="UP000034711"/>
    </source>
</evidence>
<dbReference type="Gene3D" id="2.130.10.130">
    <property type="entry name" value="Integrin alpha, N-terminal"/>
    <property type="match status" value="2"/>
</dbReference>
<name>A0A0G1XM18_9BACT</name>
<dbReference type="PANTHER" id="PTHR46580:SF4">
    <property type="entry name" value="ATP_GTP-BINDING PROTEIN"/>
    <property type="match status" value="1"/>
</dbReference>
<sequence>MLPMLNRYLQWTGGAILALFLLCAASPLLPKEGYGVVAGVAHAATDSDKYVRTANYYLLSGPALDKASDSLALYDLLILPAEAQVYNPTFFSSIRKKNSDIILLAYVPTVSWNNAFWNDPLHLKMKRGIDHTWWLRDGNGSLKSVWPNTSALNLKSGWVPYLASFVSDEILSTGLWDGVFYDEVQDSIDWVGSVDTDGDGTDDKPTVANAHWENGFMNLFKTTRDRIGTAKFIIINGSSRSVFTPYVNGRMFETFPSSGNSTTYWTTALKEYQRLQTTAGYLPINILNVNTENSGERAQYQKVRFGLTTTLLGNGYFSFDHGTHDHAQLWTYDEYQVYLGRPKTDATNNGNGIWERDFEKGKVLLNATSVATTIRLDGEYEKIHGIQTFLNGSFIRVFTVKGDTKRTGFFTYDNAQKGGVRMIYTDLTGDGVRETIVADQTFITVLSSDGRSTVRFAPYGESYRSGINVAVGDMDKDGKKEIVTGTEKGGGPHVRIFAASGVPLQTNFFAFDPKSRAGVKITLGDVDGDGALDIIAGSGPGGAPAVRVYRTDGKQLGGEFMAYDKKFRGGVNVAAGDVDGDGTDEIITGPGVGGGPHVRVFTKDGKLKAQFYTFDAKDNKGAEVVAADIDGDGTDEIIGLTTDVFTLSSY</sequence>
<dbReference type="Pfam" id="PF13517">
    <property type="entry name" value="FG-GAP_3"/>
    <property type="match status" value="1"/>
</dbReference>
<gene>
    <name evidence="2" type="ORF">UY77_C0041G0009</name>
</gene>
<comment type="caution">
    <text evidence="2">The sequence shown here is derived from an EMBL/GenBank/DDBJ whole genome shotgun (WGS) entry which is preliminary data.</text>
</comment>
<evidence type="ECO:0000256" key="1">
    <source>
        <dbReference type="ARBA" id="ARBA00022729"/>
    </source>
</evidence>
<dbReference type="SUPFAM" id="SSF69318">
    <property type="entry name" value="Integrin alpha N-terminal domain"/>
    <property type="match status" value="1"/>
</dbReference>
<evidence type="ECO:0008006" key="4">
    <source>
        <dbReference type="Google" id="ProtNLM"/>
    </source>
</evidence>
<protein>
    <recommendedName>
        <fullName evidence="4">FG-GAP repeat protein</fullName>
    </recommendedName>
</protein>
<dbReference type="EMBL" id="LCRI01000041">
    <property type="protein sequence ID" value="KKW31915.1"/>
    <property type="molecule type" value="Genomic_DNA"/>
</dbReference>
<evidence type="ECO:0000313" key="2">
    <source>
        <dbReference type="EMBL" id="KKW31915.1"/>
    </source>
</evidence>
<dbReference type="PANTHER" id="PTHR46580">
    <property type="entry name" value="SENSOR KINASE-RELATED"/>
    <property type="match status" value="1"/>
</dbReference>
<dbReference type="InterPro" id="IPR013517">
    <property type="entry name" value="FG-GAP"/>
</dbReference>
<accession>A0A0G1XM18</accession>
<organism evidence="2 3">
    <name type="scientific">Candidatus Uhrbacteria bacterium GW2011_GWA2_53_10</name>
    <dbReference type="NCBI Taxonomy" id="1618980"/>
    <lineage>
        <taxon>Bacteria</taxon>
        <taxon>Candidatus Uhriibacteriota</taxon>
    </lineage>
</organism>
<keyword evidence="1" id="KW-0732">Signal</keyword>
<dbReference type="Proteomes" id="UP000034711">
    <property type="component" value="Unassembled WGS sequence"/>
</dbReference>
<dbReference type="InterPro" id="IPR028994">
    <property type="entry name" value="Integrin_alpha_N"/>
</dbReference>
<dbReference type="PATRIC" id="fig|1618980.3.peg.585"/>
<dbReference type="AlphaFoldDB" id="A0A0G1XM18"/>
<proteinExistence type="predicted"/>
<reference evidence="2 3" key="1">
    <citation type="journal article" date="2015" name="Nature">
        <title>rRNA introns, odd ribosomes, and small enigmatic genomes across a large radiation of phyla.</title>
        <authorList>
            <person name="Brown C.T."/>
            <person name="Hug L.A."/>
            <person name="Thomas B.C."/>
            <person name="Sharon I."/>
            <person name="Castelle C.J."/>
            <person name="Singh A."/>
            <person name="Wilkins M.J."/>
            <person name="Williams K.H."/>
            <person name="Banfield J.F."/>
        </authorList>
    </citation>
    <scope>NUCLEOTIDE SEQUENCE [LARGE SCALE GENOMIC DNA]</scope>
</reference>
<dbReference type="Pfam" id="PF14885">
    <property type="entry name" value="GHL15"/>
    <property type="match status" value="1"/>
</dbReference>